<dbReference type="Proteomes" id="UP000237000">
    <property type="component" value="Unassembled WGS sequence"/>
</dbReference>
<keyword evidence="2" id="KW-1185">Reference proteome</keyword>
<dbReference type="EMBL" id="JXTC01000107">
    <property type="protein sequence ID" value="PON88359.1"/>
    <property type="molecule type" value="Genomic_DNA"/>
</dbReference>
<name>A0A2P5ES30_TREOI</name>
<gene>
    <name evidence="1" type="ORF">TorRG33x02_159460</name>
</gene>
<protein>
    <submittedName>
        <fullName evidence="1">Uncharacterized protein</fullName>
    </submittedName>
</protein>
<sequence length="63" mass="6960">MPKGHNSSERNIPNQSKTSKIQEAFLTKELIGVKVSWPLAISHGRPADWESKKITSTALTISN</sequence>
<evidence type="ECO:0000313" key="1">
    <source>
        <dbReference type="EMBL" id="PON88359.1"/>
    </source>
</evidence>
<reference evidence="2" key="1">
    <citation type="submission" date="2016-06" db="EMBL/GenBank/DDBJ databases">
        <title>Parallel loss of symbiosis genes in relatives of nitrogen-fixing non-legume Parasponia.</title>
        <authorList>
            <person name="Van Velzen R."/>
            <person name="Holmer R."/>
            <person name="Bu F."/>
            <person name="Rutten L."/>
            <person name="Van Zeijl A."/>
            <person name="Liu W."/>
            <person name="Santuari L."/>
            <person name="Cao Q."/>
            <person name="Sharma T."/>
            <person name="Shen D."/>
            <person name="Roswanjaya Y."/>
            <person name="Wardhani T."/>
            <person name="Kalhor M.S."/>
            <person name="Jansen J."/>
            <person name="Van den Hoogen J."/>
            <person name="Gungor B."/>
            <person name="Hartog M."/>
            <person name="Hontelez J."/>
            <person name="Verver J."/>
            <person name="Yang W.-C."/>
            <person name="Schijlen E."/>
            <person name="Repin R."/>
            <person name="Schilthuizen M."/>
            <person name="Schranz E."/>
            <person name="Heidstra R."/>
            <person name="Miyata K."/>
            <person name="Fedorova E."/>
            <person name="Kohlen W."/>
            <person name="Bisseling T."/>
            <person name="Smit S."/>
            <person name="Geurts R."/>
        </authorList>
    </citation>
    <scope>NUCLEOTIDE SEQUENCE [LARGE SCALE GENOMIC DNA]</scope>
    <source>
        <strain evidence="2">cv. RG33-2</strain>
    </source>
</reference>
<proteinExistence type="predicted"/>
<evidence type="ECO:0000313" key="2">
    <source>
        <dbReference type="Proteomes" id="UP000237000"/>
    </source>
</evidence>
<dbReference type="AlphaFoldDB" id="A0A2P5ES30"/>
<accession>A0A2P5ES30</accession>
<comment type="caution">
    <text evidence="1">The sequence shown here is derived from an EMBL/GenBank/DDBJ whole genome shotgun (WGS) entry which is preliminary data.</text>
</comment>
<organism evidence="1 2">
    <name type="scientific">Trema orientale</name>
    <name type="common">Charcoal tree</name>
    <name type="synonym">Celtis orientalis</name>
    <dbReference type="NCBI Taxonomy" id="63057"/>
    <lineage>
        <taxon>Eukaryota</taxon>
        <taxon>Viridiplantae</taxon>
        <taxon>Streptophyta</taxon>
        <taxon>Embryophyta</taxon>
        <taxon>Tracheophyta</taxon>
        <taxon>Spermatophyta</taxon>
        <taxon>Magnoliopsida</taxon>
        <taxon>eudicotyledons</taxon>
        <taxon>Gunneridae</taxon>
        <taxon>Pentapetalae</taxon>
        <taxon>rosids</taxon>
        <taxon>fabids</taxon>
        <taxon>Rosales</taxon>
        <taxon>Cannabaceae</taxon>
        <taxon>Trema</taxon>
    </lineage>
</organism>
<dbReference type="InParanoid" id="A0A2P5ES30"/>